<dbReference type="KEGG" id="daur:Daura_19710"/>
<sequence length="340" mass="35618">MHRFAARLRARMPARSGSSRVDLWVMAGSGIATVLLTRWFLATAGYPKLGGGGLHIAHVLWGGLLLAAGLGITLTFHGRPARVAAAVAGGAGFGLFIDEVGKFVTERTDYFYRPAAGIIYLTFAALVVTLVRWREPGHRTQDDRTAEALRIALDGAGTGLTAQQRATALRLAEPGGRAVDDAVVALVEALPHRDSPWAGRRRAVAELARRLVTRPVVAVAVAGVYLLQVPPLVGAPIEAFAGDLRQTRELGASIAMVAAAAVAAALAVRAGFLLRADRHRALRLLRASVLVDLLAGQVFKFTALQFDATVGLGLSVLLLAVLTVELHRAPGAGAVPPGAG</sequence>
<dbReference type="Proteomes" id="UP001058003">
    <property type="component" value="Chromosome"/>
</dbReference>
<organism evidence="2 3">
    <name type="scientific">Dactylosporangium aurantiacum</name>
    <dbReference type="NCBI Taxonomy" id="35754"/>
    <lineage>
        <taxon>Bacteria</taxon>
        <taxon>Bacillati</taxon>
        <taxon>Actinomycetota</taxon>
        <taxon>Actinomycetes</taxon>
        <taxon>Micromonosporales</taxon>
        <taxon>Micromonosporaceae</taxon>
        <taxon>Dactylosporangium</taxon>
    </lineage>
</organism>
<feature type="transmembrane region" description="Helical" evidence="1">
    <location>
        <begin position="53"/>
        <end position="76"/>
    </location>
</feature>
<evidence type="ECO:0000313" key="3">
    <source>
        <dbReference type="Proteomes" id="UP001058003"/>
    </source>
</evidence>
<proteinExistence type="predicted"/>
<feature type="transmembrane region" description="Helical" evidence="1">
    <location>
        <begin position="21"/>
        <end position="41"/>
    </location>
</feature>
<accession>A0A9Q9ISI4</accession>
<evidence type="ECO:0000256" key="1">
    <source>
        <dbReference type="SAM" id="Phobius"/>
    </source>
</evidence>
<feature type="transmembrane region" description="Helical" evidence="1">
    <location>
        <begin position="211"/>
        <end position="230"/>
    </location>
</feature>
<keyword evidence="1" id="KW-0472">Membrane</keyword>
<dbReference type="RefSeq" id="WP_156089805.1">
    <property type="nucleotide sequence ID" value="NZ_CP073767.1"/>
</dbReference>
<feature type="transmembrane region" description="Helical" evidence="1">
    <location>
        <begin position="250"/>
        <end position="272"/>
    </location>
</feature>
<dbReference type="OrthoDB" id="161151at2"/>
<dbReference type="EMBL" id="CP073767">
    <property type="protein sequence ID" value="UWZ58198.1"/>
    <property type="molecule type" value="Genomic_DNA"/>
</dbReference>
<keyword evidence="1" id="KW-1133">Transmembrane helix</keyword>
<gene>
    <name evidence="2" type="ORF">Daura_19710</name>
</gene>
<name>A0A9Q9ISI4_9ACTN</name>
<evidence type="ECO:0000313" key="2">
    <source>
        <dbReference type="EMBL" id="UWZ58198.1"/>
    </source>
</evidence>
<protein>
    <submittedName>
        <fullName evidence="2">Uncharacterized protein</fullName>
    </submittedName>
</protein>
<keyword evidence="1" id="KW-0812">Transmembrane</keyword>
<feature type="transmembrane region" description="Helical" evidence="1">
    <location>
        <begin position="110"/>
        <end position="131"/>
    </location>
</feature>
<feature type="transmembrane region" description="Helical" evidence="1">
    <location>
        <begin position="83"/>
        <end position="104"/>
    </location>
</feature>
<keyword evidence="3" id="KW-1185">Reference proteome</keyword>
<dbReference type="AlphaFoldDB" id="A0A9Q9ISI4"/>
<reference evidence="2" key="1">
    <citation type="submission" date="2021-04" db="EMBL/GenBank/DDBJ databases">
        <title>Dactylosporangium aurantiacum NRRL B-8018 full assembly.</title>
        <authorList>
            <person name="Hartkoorn R.C."/>
            <person name="Beaudoing E."/>
            <person name="Hot D."/>
        </authorList>
    </citation>
    <scope>NUCLEOTIDE SEQUENCE</scope>
    <source>
        <strain evidence="2">NRRL B-8018</strain>
    </source>
</reference>